<evidence type="ECO:0000256" key="2">
    <source>
        <dbReference type="ARBA" id="ARBA00010692"/>
    </source>
</evidence>
<evidence type="ECO:0000313" key="11">
    <source>
        <dbReference type="Proteomes" id="UP000752647"/>
    </source>
</evidence>
<dbReference type="PANTHER" id="PTHR34295">
    <property type="entry name" value="BIOTIN TRANSPORTER BIOY"/>
    <property type="match status" value="1"/>
</dbReference>
<comment type="subcellular location">
    <subcellularLocation>
        <location evidence="1 8">Cell membrane</location>
        <topology evidence="1 8">Multi-pass membrane protein</topology>
    </subcellularLocation>
</comment>
<evidence type="ECO:0000313" key="10">
    <source>
        <dbReference type="EMBL" id="MBZ5963359.1"/>
    </source>
</evidence>
<dbReference type="InterPro" id="IPR003784">
    <property type="entry name" value="BioY"/>
</dbReference>
<feature type="transmembrane region" description="Helical" evidence="9">
    <location>
        <begin position="55"/>
        <end position="80"/>
    </location>
</feature>
<dbReference type="Gene3D" id="1.10.1760.20">
    <property type="match status" value="1"/>
</dbReference>
<evidence type="ECO:0000256" key="7">
    <source>
        <dbReference type="ARBA" id="ARBA00023136"/>
    </source>
</evidence>
<evidence type="ECO:0000256" key="5">
    <source>
        <dbReference type="ARBA" id="ARBA00022692"/>
    </source>
</evidence>
<reference evidence="10" key="1">
    <citation type="submission" date="2021-05" db="EMBL/GenBank/DDBJ databases">
        <title>Pangenome of Leuconostoc gelidum warrants species status for Leuconostoc gelidum subsp. gasicomitatum.</title>
        <authorList>
            <person name="Johansson P."/>
            <person name="Sade E."/>
            <person name="Hultman J."/>
            <person name="Auvinen P."/>
            <person name="Bjorkroth J."/>
        </authorList>
    </citation>
    <scope>NUCLEOTIDE SEQUENCE</scope>
    <source>
        <strain evidence="10">A.21.4</strain>
    </source>
</reference>
<keyword evidence="5 9" id="KW-0812">Transmembrane</keyword>
<feature type="transmembrane region" description="Helical" evidence="9">
    <location>
        <begin position="86"/>
        <end position="104"/>
    </location>
</feature>
<protein>
    <recommendedName>
        <fullName evidence="8">Biotin transporter</fullName>
    </recommendedName>
</protein>
<dbReference type="GO" id="GO:0015225">
    <property type="term" value="F:biotin transmembrane transporter activity"/>
    <property type="evidence" value="ECO:0007669"/>
    <property type="project" value="UniProtKB-UniRule"/>
</dbReference>
<comment type="similarity">
    <text evidence="2 8">Belongs to the BioY family.</text>
</comment>
<proteinExistence type="inferred from homology"/>
<name>A0A9Q3XTX0_9LACO</name>
<dbReference type="Pfam" id="PF02632">
    <property type="entry name" value="BioY"/>
    <property type="match status" value="1"/>
</dbReference>
<dbReference type="RefSeq" id="WP_224132894.1">
    <property type="nucleotide sequence ID" value="NZ_CBCPIF010000001.1"/>
</dbReference>
<organism evidence="10 11">
    <name type="scientific">Leuconostoc gasicomitatum</name>
    <dbReference type="NCBI Taxonomy" id="115778"/>
    <lineage>
        <taxon>Bacteria</taxon>
        <taxon>Bacillati</taxon>
        <taxon>Bacillota</taxon>
        <taxon>Bacilli</taxon>
        <taxon>Lactobacillales</taxon>
        <taxon>Lactobacillaceae</taxon>
        <taxon>Leuconostoc</taxon>
        <taxon>Leuconostoc gelidum group</taxon>
    </lineage>
</organism>
<evidence type="ECO:0000256" key="6">
    <source>
        <dbReference type="ARBA" id="ARBA00022989"/>
    </source>
</evidence>
<dbReference type="EMBL" id="JAHBFI010000020">
    <property type="protein sequence ID" value="MBZ5963359.1"/>
    <property type="molecule type" value="Genomic_DNA"/>
</dbReference>
<sequence>MKTQKLTLTVVMIALLVVMAYVPTIPLGIVPITIQNIGIMLAGALLGWRNGFLAIIVWLFLAAIGLPVLTGGAGGLPAFFSATAGYLWAYPFAALLIGLTITYLDHLNYTNFFTMFLTILIFGVVLIDISGAFGLHIVTHMPLTKALTFQLAFIPGDIIKAVIATIITLTLRRRFRILYHV</sequence>
<gene>
    <name evidence="10" type="ORF">KIJ12_09420</name>
</gene>
<evidence type="ECO:0000256" key="8">
    <source>
        <dbReference type="PIRNR" id="PIRNR016661"/>
    </source>
</evidence>
<dbReference type="Proteomes" id="UP000752647">
    <property type="component" value="Unassembled WGS sequence"/>
</dbReference>
<keyword evidence="3 8" id="KW-0813">Transport</keyword>
<comment type="caution">
    <text evidence="10">The sequence shown here is derived from an EMBL/GenBank/DDBJ whole genome shotgun (WGS) entry which is preliminary data.</text>
</comment>
<evidence type="ECO:0000256" key="9">
    <source>
        <dbReference type="SAM" id="Phobius"/>
    </source>
</evidence>
<feature type="transmembrane region" description="Helical" evidence="9">
    <location>
        <begin position="149"/>
        <end position="171"/>
    </location>
</feature>
<dbReference type="PANTHER" id="PTHR34295:SF4">
    <property type="entry name" value="BIOTIN TRANSPORTER BIOY-RELATED"/>
    <property type="match status" value="1"/>
</dbReference>
<keyword evidence="7 8" id="KW-0472">Membrane</keyword>
<evidence type="ECO:0000256" key="1">
    <source>
        <dbReference type="ARBA" id="ARBA00004651"/>
    </source>
</evidence>
<dbReference type="PIRSF" id="PIRSF016661">
    <property type="entry name" value="BioY"/>
    <property type="match status" value="1"/>
</dbReference>
<keyword evidence="4 8" id="KW-1003">Cell membrane</keyword>
<keyword evidence="6 9" id="KW-1133">Transmembrane helix</keyword>
<accession>A0A9Q3XTX0</accession>
<evidence type="ECO:0000256" key="3">
    <source>
        <dbReference type="ARBA" id="ARBA00022448"/>
    </source>
</evidence>
<feature type="transmembrane region" description="Helical" evidence="9">
    <location>
        <begin position="116"/>
        <end position="137"/>
    </location>
</feature>
<dbReference type="GO" id="GO:0005886">
    <property type="term" value="C:plasma membrane"/>
    <property type="evidence" value="ECO:0007669"/>
    <property type="project" value="UniProtKB-SubCell"/>
</dbReference>
<dbReference type="AlphaFoldDB" id="A0A9Q3XTX0"/>
<evidence type="ECO:0000256" key="4">
    <source>
        <dbReference type="ARBA" id="ARBA00022475"/>
    </source>
</evidence>